<name>A0A1A9W0T1_9MUSC</name>
<organism evidence="1 2">
    <name type="scientific">Glossina brevipalpis</name>
    <dbReference type="NCBI Taxonomy" id="37001"/>
    <lineage>
        <taxon>Eukaryota</taxon>
        <taxon>Metazoa</taxon>
        <taxon>Ecdysozoa</taxon>
        <taxon>Arthropoda</taxon>
        <taxon>Hexapoda</taxon>
        <taxon>Insecta</taxon>
        <taxon>Pterygota</taxon>
        <taxon>Neoptera</taxon>
        <taxon>Endopterygota</taxon>
        <taxon>Diptera</taxon>
        <taxon>Brachycera</taxon>
        <taxon>Muscomorpha</taxon>
        <taxon>Hippoboscoidea</taxon>
        <taxon>Glossinidae</taxon>
        <taxon>Glossina</taxon>
    </lineage>
</organism>
<dbReference type="VEuPathDB" id="VectorBase:GBRI002222"/>
<dbReference type="AlphaFoldDB" id="A0A1A9W0T1"/>
<dbReference type="Proteomes" id="UP000091820">
    <property type="component" value="Unassembled WGS sequence"/>
</dbReference>
<keyword evidence="2" id="KW-1185">Reference proteome</keyword>
<evidence type="ECO:0000313" key="1">
    <source>
        <dbReference type="EnsemblMetazoa" id="GBRI002222-PA"/>
    </source>
</evidence>
<reference evidence="2" key="1">
    <citation type="submission" date="2014-03" db="EMBL/GenBank/DDBJ databases">
        <authorList>
            <person name="Aksoy S."/>
            <person name="Warren W."/>
            <person name="Wilson R.K."/>
        </authorList>
    </citation>
    <scope>NUCLEOTIDE SEQUENCE [LARGE SCALE GENOMIC DNA]</scope>
    <source>
        <strain evidence="2">IAEA</strain>
    </source>
</reference>
<reference evidence="1" key="2">
    <citation type="submission" date="2020-05" db="UniProtKB">
        <authorList>
            <consortium name="EnsemblMetazoa"/>
        </authorList>
    </citation>
    <scope>IDENTIFICATION</scope>
    <source>
        <strain evidence="1">IAEA</strain>
    </source>
</reference>
<sequence>MPSWETLSLTRFCVLIFLPPALAFAITVFIASDVTFSERLVSIGIGLSSSSSCSVPIPSQFNFKSSVCLASFKFLTPKLQSSPSTISSDLKSEIAGNLQVKEKRTIKLKF</sequence>
<dbReference type="EnsemblMetazoa" id="GBRI002222-RA">
    <property type="protein sequence ID" value="GBRI002222-PA"/>
    <property type="gene ID" value="GBRI002222"/>
</dbReference>
<proteinExistence type="predicted"/>
<accession>A0A1A9W0T1</accession>
<evidence type="ECO:0000313" key="2">
    <source>
        <dbReference type="Proteomes" id="UP000091820"/>
    </source>
</evidence>
<protein>
    <submittedName>
        <fullName evidence="1">Uncharacterized protein</fullName>
    </submittedName>
</protein>